<comment type="caution">
    <text evidence="1">The sequence shown here is derived from an EMBL/GenBank/DDBJ whole genome shotgun (WGS) entry which is preliminary data.</text>
</comment>
<proteinExistence type="predicted"/>
<protein>
    <submittedName>
        <fullName evidence="1">Uncharacterized protein</fullName>
    </submittedName>
</protein>
<dbReference type="AlphaFoldDB" id="A0A820GSJ4"/>
<feature type="non-terminal residue" evidence="1">
    <location>
        <position position="21"/>
    </location>
</feature>
<gene>
    <name evidence="1" type="ORF">OTI717_LOCUS41462</name>
</gene>
<evidence type="ECO:0000313" key="1">
    <source>
        <dbReference type="EMBL" id="CAF4282353.1"/>
    </source>
</evidence>
<accession>A0A820GSJ4</accession>
<dbReference type="EMBL" id="CAJOAX010041345">
    <property type="protein sequence ID" value="CAF4282353.1"/>
    <property type="molecule type" value="Genomic_DNA"/>
</dbReference>
<evidence type="ECO:0000313" key="2">
    <source>
        <dbReference type="Proteomes" id="UP000663823"/>
    </source>
</evidence>
<sequence length="21" mass="2272">MFGIIKLPALKLISKALKSAE</sequence>
<dbReference type="Proteomes" id="UP000663823">
    <property type="component" value="Unassembled WGS sequence"/>
</dbReference>
<organism evidence="1 2">
    <name type="scientific">Rotaria sordida</name>
    <dbReference type="NCBI Taxonomy" id="392033"/>
    <lineage>
        <taxon>Eukaryota</taxon>
        <taxon>Metazoa</taxon>
        <taxon>Spiralia</taxon>
        <taxon>Gnathifera</taxon>
        <taxon>Rotifera</taxon>
        <taxon>Eurotatoria</taxon>
        <taxon>Bdelloidea</taxon>
        <taxon>Philodinida</taxon>
        <taxon>Philodinidae</taxon>
        <taxon>Rotaria</taxon>
    </lineage>
</organism>
<name>A0A820GSJ4_9BILA</name>
<reference evidence="1" key="1">
    <citation type="submission" date="2021-02" db="EMBL/GenBank/DDBJ databases">
        <authorList>
            <person name="Nowell W R."/>
        </authorList>
    </citation>
    <scope>NUCLEOTIDE SEQUENCE</scope>
</reference>